<dbReference type="InterPro" id="IPR052022">
    <property type="entry name" value="26kDa_periplasmic_antigen"/>
</dbReference>
<accession>A0ABW7MVI7</accession>
<dbReference type="Gene3D" id="3.30.110.170">
    <property type="entry name" value="Protein of unknown function (DUF541), domain 1"/>
    <property type="match status" value="1"/>
</dbReference>
<feature type="chain" id="PRO_5045891685" evidence="1">
    <location>
        <begin position="21"/>
        <end position="240"/>
    </location>
</feature>
<dbReference type="PANTHER" id="PTHR34387:SF1">
    <property type="entry name" value="PERIPLASMIC IMMUNOGENIC PROTEIN"/>
    <property type="match status" value="1"/>
</dbReference>
<evidence type="ECO:0000313" key="2">
    <source>
        <dbReference type="EMBL" id="MFH6770836.1"/>
    </source>
</evidence>
<dbReference type="PROSITE" id="PS51257">
    <property type="entry name" value="PROKAR_LIPOPROTEIN"/>
    <property type="match status" value="1"/>
</dbReference>
<keyword evidence="3" id="KW-1185">Reference proteome</keyword>
<keyword evidence="1" id="KW-0732">Signal</keyword>
<organism evidence="2 3">
    <name type="scientific">Gaetbulibacter aestuarii</name>
    <dbReference type="NCBI Taxonomy" id="1502358"/>
    <lineage>
        <taxon>Bacteria</taxon>
        <taxon>Pseudomonadati</taxon>
        <taxon>Bacteroidota</taxon>
        <taxon>Flavobacteriia</taxon>
        <taxon>Flavobacteriales</taxon>
        <taxon>Flavobacteriaceae</taxon>
        <taxon>Gaetbulibacter</taxon>
    </lineage>
</organism>
<comment type="caution">
    <text evidence="2">The sequence shown here is derived from an EMBL/GenBank/DDBJ whole genome shotgun (WGS) entry which is preliminary data.</text>
</comment>
<sequence length="240" mass="26629">MKYLITIFSLFFVLSCQSQSAVTNSNSSFKTIMLCSTGEVETRPDMASFNINLSCLDKSIEISKNCLVDQSNALMRTIKSFGIPEDDILTTSVNLNKSYTWVNNSKVFEGYRSSTSIYVTVKDLKKLDTMYTALLGNENLDLSGLSYSHSKMDELKNDAYVNALQKANLLADRLLQNLPESKKEILKIGNVQISATQPQNNAKALAENDRAAFSASNQPVAISTGMVKVRATLFVEYQIK</sequence>
<dbReference type="PANTHER" id="PTHR34387">
    <property type="entry name" value="SLR1258 PROTEIN"/>
    <property type="match status" value="1"/>
</dbReference>
<feature type="signal peptide" evidence="1">
    <location>
        <begin position="1"/>
        <end position="20"/>
    </location>
</feature>
<gene>
    <name evidence="2" type="ORF">V8G58_02735</name>
</gene>
<name>A0ABW7MVI7_9FLAO</name>
<evidence type="ECO:0000256" key="1">
    <source>
        <dbReference type="SAM" id="SignalP"/>
    </source>
</evidence>
<dbReference type="Pfam" id="PF04402">
    <property type="entry name" value="SIMPL"/>
    <property type="match status" value="1"/>
</dbReference>
<dbReference type="Proteomes" id="UP001610100">
    <property type="component" value="Unassembled WGS sequence"/>
</dbReference>
<dbReference type="EMBL" id="JBAWKB010000001">
    <property type="protein sequence ID" value="MFH6770836.1"/>
    <property type="molecule type" value="Genomic_DNA"/>
</dbReference>
<reference evidence="2 3" key="1">
    <citation type="submission" date="2024-02" db="EMBL/GenBank/DDBJ databases">
        <title>A Gaetbulibacter species isolated from tidal flats and genomic insights of their niches.</title>
        <authorList>
            <person name="Ye Y."/>
        </authorList>
    </citation>
    <scope>NUCLEOTIDE SEQUENCE [LARGE SCALE GENOMIC DNA]</scope>
    <source>
        <strain evidence="2 3">KYW382</strain>
    </source>
</reference>
<dbReference type="RefSeq" id="WP_344739467.1">
    <property type="nucleotide sequence ID" value="NZ_BAABAY010000001.1"/>
</dbReference>
<protein>
    <submittedName>
        <fullName evidence="2">SIMPL domain-containing protein</fullName>
    </submittedName>
</protein>
<dbReference type="Gene3D" id="3.30.70.2970">
    <property type="entry name" value="Protein of unknown function (DUF541), domain 2"/>
    <property type="match status" value="1"/>
</dbReference>
<evidence type="ECO:0000313" key="3">
    <source>
        <dbReference type="Proteomes" id="UP001610100"/>
    </source>
</evidence>
<proteinExistence type="predicted"/>
<dbReference type="InterPro" id="IPR007497">
    <property type="entry name" value="SIMPL/DUF541"/>
</dbReference>